<dbReference type="PROSITE" id="PS00063">
    <property type="entry name" value="ALDOKETO_REDUCTASE_3"/>
    <property type="match status" value="1"/>
</dbReference>
<dbReference type="OrthoDB" id="416253at2759"/>
<evidence type="ECO:0000313" key="6">
    <source>
        <dbReference type="RefSeq" id="XP_027125634.2"/>
    </source>
</evidence>
<dbReference type="GO" id="GO:0044550">
    <property type="term" value="P:secondary metabolite biosynthetic process"/>
    <property type="evidence" value="ECO:0007669"/>
    <property type="project" value="UniProtKB-ARBA"/>
</dbReference>
<evidence type="ECO:0000256" key="3">
    <source>
        <dbReference type="PIRSR" id="PIRSR000097-3"/>
    </source>
</evidence>
<dbReference type="CDD" id="cd19124">
    <property type="entry name" value="AKR_AKR4A_4B"/>
    <property type="match status" value="1"/>
</dbReference>
<feature type="domain" description="NADP-dependent oxidoreductase" evidence="4">
    <location>
        <begin position="43"/>
        <end position="298"/>
    </location>
</feature>
<dbReference type="PRINTS" id="PR00069">
    <property type="entry name" value="ALDKETRDTASE"/>
</dbReference>
<dbReference type="InterPro" id="IPR020471">
    <property type="entry name" value="AKR"/>
</dbReference>
<dbReference type="AlphaFoldDB" id="A0A6P6XEI7"/>
<dbReference type="PIRSF" id="PIRSF000097">
    <property type="entry name" value="AKR"/>
    <property type="match status" value="1"/>
</dbReference>
<dbReference type="Proteomes" id="UP001652660">
    <property type="component" value="Chromosome 4e"/>
</dbReference>
<sequence length="328" mass="36934">MPETMEKVEQKIPEIVVLNSGHKMPVVGLGCAAHPLPPLEQLVSTFIDAMEIGYRHFDTAACYGTEEALGRAVAKALEIGLIKSRDELFITSKLWCTDADHDLVLPALKQTLGKLGLEYLDLYLVHWPVRVKHGAEKFNFAKDEILPFDIHGTWQAMEECTKLGLTKSIGLSNFTREKICKLLEIATIPPAVNQVEMNVGWQQRKLVPFAKERGIRICAWSPLASYGGLWGNNAVMENPVIKDIAASKSKSVAQVALRWIYQQGASFVVKSFNKERMKQNLQIFDWELTKEEMDQILQIPQRRGFAGEVFVHPTGPYKSVEELWDGDI</sequence>
<evidence type="ECO:0000256" key="2">
    <source>
        <dbReference type="PIRSR" id="PIRSR000097-2"/>
    </source>
</evidence>
<dbReference type="InterPro" id="IPR018170">
    <property type="entry name" value="Aldo/ket_reductase_CS"/>
</dbReference>
<dbReference type="RefSeq" id="XP_027125634.2">
    <property type="nucleotide sequence ID" value="XM_027269833.2"/>
</dbReference>
<reference evidence="5" key="1">
    <citation type="journal article" date="2025" name="Foods">
        <title>Unveiling the Microbial Signatures of Arabica Coffee Cherries: Insights into Ripeness Specific Diversity, Functional Traits, and Implications for Quality and Safety.</title>
        <authorList>
            <consortium name="RefSeq"/>
            <person name="Tenea G.N."/>
            <person name="Cifuentes V."/>
            <person name="Reyes P."/>
            <person name="Cevallos-Vallejos M."/>
        </authorList>
    </citation>
    <scope>NUCLEOTIDE SEQUENCE [LARGE SCALE GENOMIC DNA]</scope>
</reference>
<reference evidence="6" key="2">
    <citation type="submission" date="2025-08" db="UniProtKB">
        <authorList>
            <consortium name="RefSeq"/>
        </authorList>
    </citation>
    <scope>IDENTIFICATION</scope>
    <source>
        <tissue evidence="6">Leaves</tissue>
    </source>
</reference>
<accession>A0A6P6XEI7</accession>
<gene>
    <name evidence="6" type="primary">LOC113742117</name>
</gene>
<dbReference type="GeneID" id="113742117"/>
<dbReference type="Gene3D" id="3.20.20.100">
    <property type="entry name" value="NADP-dependent oxidoreductase domain"/>
    <property type="match status" value="1"/>
</dbReference>
<feature type="binding site" evidence="2">
    <location>
        <position position="126"/>
    </location>
    <ligand>
        <name>substrate</name>
    </ligand>
</feature>
<keyword evidence="5" id="KW-1185">Reference proteome</keyword>
<protein>
    <submittedName>
        <fullName evidence="6">Protein REDOX 2</fullName>
    </submittedName>
</protein>
<dbReference type="InterPro" id="IPR023210">
    <property type="entry name" value="NADP_OxRdtase_dom"/>
</dbReference>
<proteinExistence type="predicted"/>
<dbReference type="InterPro" id="IPR036812">
    <property type="entry name" value="NAD(P)_OxRdtase_dom_sf"/>
</dbReference>
<dbReference type="Pfam" id="PF00248">
    <property type="entry name" value="Aldo_ket_red"/>
    <property type="match status" value="1"/>
</dbReference>
<dbReference type="SUPFAM" id="SSF51430">
    <property type="entry name" value="NAD(P)-linked oxidoreductase"/>
    <property type="match status" value="1"/>
</dbReference>
<evidence type="ECO:0000256" key="1">
    <source>
        <dbReference type="PIRSR" id="PIRSR000097-1"/>
    </source>
</evidence>
<dbReference type="GO" id="GO:0016616">
    <property type="term" value="F:oxidoreductase activity, acting on the CH-OH group of donors, NAD or NADP as acceptor"/>
    <property type="evidence" value="ECO:0007669"/>
    <property type="project" value="InterPro"/>
</dbReference>
<feature type="site" description="Lowers pKa of active site Tyr" evidence="3">
    <location>
        <position position="93"/>
    </location>
</feature>
<dbReference type="PROSITE" id="PS00062">
    <property type="entry name" value="ALDOKETO_REDUCTASE_2"/>
    <property type="match status" value="1"/>
</dbReference>
<evidence type="ECO:0000259" key="4">
    <source>
        <dbReference type="Pfam" id="PF00248"/>
    </source>
</evidence>
<dbReference type="InterPro" id="IPR044497">
    <property type="entry name" value="AKR4A/B"/>
</dbReference>
<dbReference type="PANTHER" id="PTHR11732">
    <property type="entry name" value="ALDO/KETO REDUCTASE"/>
    <property type="match status" value="1"/>
</dbReference>
<feature type="active site" description="Proton donor" evidence="1">
    <location>
        <position position="63"/>
    </location>
</feature>
<organism evidence="5 6">
    <name type="scientific">Coffea arabica</name>
    <name type="common">Arabian coffee</name>
    <dbReference type="NCBI Taxonomy" id="13443"/>
    <lineage>
        <taxon>Eukaryota</taxon>
        <taxon>Viridiplantae</taxon>
        <taxon>Streptophyta</taxon>
        <taxon>Embryophyta</taxon>
        <taxon>Tracheophyta</taxon>
        <taxon>Spermatophyta</taxon>
        <taxon>Magnoliopsida</taxon>
        <taxon>eudicotyledons</taxon>
        <taxon>Gunneridae</taxon>
        <taxon>Pentapetalae</taxon>
        <taxon>asterids</taxon>
        <taxon>lamiids</taxon>
        <taxon>Gentianales</taxon>
        <taxon>Rubiaceae</taxon>
        <taxon>Ixoroideae</taxon>
        <taxon>Gardenieae complex</taxon>
        <taxon>Bertiereae - Coffeeae clade</taxon>
        <taxon>Coffeeae</taxon>
        <taxon>Coffea</taxon>
    </lineage>
</organism>
<dbReference type="PROSITE" id="PS00798">
    <property type="entry name" value="ALDOKETO_REDUCTASE_1"/>
    <property type="match status" value="1"/>
</dbReference>
<evidence type="ECO:0000313" key="5">
    <source>
        <dbReference type="Proteomes" id="UP001652660"/>
    </source>
</evidence>
<name>A0A6P6XEI7_COFAR</name>